<keyword evidence="3" id="KW-1185">Reference proteome</keyword>
<dbReference type="InterPro" id="IPR019201">
    <property type="entry name" value="DUF2065"/>
</dbReference>
<dbReference type="PANTHER" id="PTHR38602:SF1">
    <property type="entry name" value="INNER MEMBRANE PROTEIN"/>
    <property type="match status" value="1"/>
</dbReference>
<sequence>MDADTLLMALGIALVLEGLMPFLAPKAWRGVFTQLLQMHDGQIRFFGLVSVLIGLALFWLV</sequence>
<dbReference type="RefSeq" id="WP_354448978.1">
    <property type="nucleotide sequence ID" value="NZ_JBEPSH010000015.1"/>
</dbReference>
<keyword evidence="1" id="KW-1133">Transmembrane helix</keyword>
<evidence type="ECO:0000313" key="3">
    <source>
        <dbReference type="Proteomes" id="UP001549320"/>
    </source>
</evidence>
<proteinExistence type="predicted"/>
<dbReference type="EMBL" id="JBEPSH010000015">
    <property type="protein sequence ID" value="MET4580219.1"/>
    <property type="molecule type" value="Genomic_DNA"/>
</dbReference>
<accession>A0ABV2QGR3</accession>
<feature type="transmembrane region" description="Helical" evidence="1">
    <location>
        <begin position="6"/>
        <end position="23"/>
    </location>
</feature>
<feature type="transmembrane region" description="Helical" evidence="1">
    <location>
        <begin position="43"/>
        <end position="60"/>
    </location>
</feature>
<name>A0ABV2QGR3_9BURK</name>
<evidence type="ECO:0000256" key="1">
    <source>
        <dbReference type="SAM" id="Phobius"/>
    </source>
</evidence>
<evidence type="ECO:0000313" key="2">
    <source>
        <dbReference type="EMBL" id="MET4580219.1"/>
    </source>
</evidence>
<dbReference type="Pfam" id="PF09838">
    <property type="entry name" value="DUF2065"/>
    <property type="match status" value="1"/>
</dbReference>
<reference evidence="2 3" key="1">
    <citation type="submission" date="2024-06" db="EMBL/GenBank/DDBJ databases">
        <title>Sorghum-associated microbial communities from plants grown in Nebraska, USA.</title>
        <authorList>
            <person name="Schachtman D."/>
        </authorList>
    </citation>
    <scope>NUCLEOTIDE SEQUENCE [LARGE SCALE GENOMIC DNA]</scope>
    <source>
        <strain evidence="2 3">2709</strain>
    </source>
</reference>
<gene>
    <name evidence="2" type="ORF">ABIE13_005359</name>
</gene>
<keyword evidence="1" id="KW-0812">Transmembrane</keyword>
<comment type="caution">
    <text evidence="2">The sequence shown here is derived from an EMBL/GenBank/DDBJ whole genome shotgun (WGS) entry which is preliminary data.</text>
</comment>
<dbReference type="Proteomes" id="UP001549320">
    <property type="component" value="Unassembled WGS sequence"/>
</dbReference>
<organism evidence="2 3">
    <name type="scientific">Ottowia thiooxydans</name>
    <dbReference type="NCBI Taxonomy" id="219182"/>
    <lineage>
        <taxon>Bacteria</taxon>
        <taxon>Pseudomonadati</taxon>
        <taxon>Pseudomonadota</taxon>
        <taxon>Betaproteobacteria</taxon>
        <taxon>Burkholderiales</taxon>
        <taxon>Comamonadaceae</taxon>
        <taxon>Ottowia</taxon>
    </lineage>
</organism>
<protein>
    <submittedName>
        <fullName evidence="2">Uncharacterized protein YjeT (DUF2065 family)</fullName>
    </submittedName>
</protein>
<dbReference type="PANTHER" id="PTHR38602">
    <property type="entry name" value="INNER MEMBRANE PROTEIN-RELATED"/>
    <property type="match status" value="1"/>
</dbReference>
<keyword evidence="1" id="KW-0472">Membrane</keyword>